<evidence type="ECO:0000256" key="9">
    <source>
        <dbReference type="ARBA" id="ARBA00023316"/>
    </source>
</evidence>
<reference evidence="17 18" key="1">
    <citation type="journal article" date="2016" name="Nat. Commun.">
        <title>Thousands of microbial genomes shed light on interconnected biogeochemical processes in an aquifer system.</title>
        <authorList>
            <person name="Anantharaman K."/>
            <person name="Brown C.T."/>
            <person name="Hug L.A."/>
            <person name="Sharon I."/>
            <person name="Castelle C.J."/>
            <person name="Probst A.J."/>
            <person name="Thomas B.C."/>
            <person name="Singh A."/>
            <person name="Wilkins M.J."/>
            <person name="Karaoz U."/>
            <person name="Brodie E.L."/>
            <person name="Williams K.H."/>
            <person name="Hubbard S.S."/>
            <person name="Banfield J.F."/>
        </authorList>
    </citation>
    <scope>NUCLEOTIDE SEQUENCE [LARGE SCALE GENOMIC DNA]</scope>
</reference>
<comment type="subcellular location">
    <subcellularLocation>
        <location evidence="1">Cytoplasm</location>
    </subcellularLocation>
</comment>
<dbReference type="GO" id="GO:0019277">
    <property type="term" value="P:UDP-N-acetylgalactosamine biosynthetic process"/>
    <property type="evidence" value="ECO:0007669"/>
    <property type="project" value="InterPro"/>
</dbReference>
<dbReference type="PANTHER" id="PTHR43783">
    <property type="entry name" value="UDP-N-ACETYLGLUCOSAMINE 1-CARBOXYVINYLTRANSFERASE"/>
    <property type="match status" value="1"/>
</dbReference>
<dbReference type="GO" id="GO:0008360">
    <property type="term" value="P:regulation of cell shape"/>
    <property type="evidence" value="ECO:0007669"/>
    <property type="project" value="UniProtKB-KW"/>
</dbReference>
<keyword evidence="9" id="KW-0961">Cell wall biogenesis/degradation</keyword>
<evidence type="ECO:0000256" key="8">
    <source>
        <dbReference type="ARBA" id="ARBA00023306"/>
    </source>
</evidence>
<dbReference type="InterPro" id="IPR001986">
    <property type="entry name" value="Enolpyruvate_Tfrase_dom"/>
</dbReference>
<proteinExistence type="inferred from homology"/>
<keyword evidence="15" id="KW-0040">ANK repeat</keyword>
<evidence type="ECO:0000313" key="17">
    <source>
        <dbReference type="EMBL" id="OGE38291.1"/>
    </source>
</evidence>
<comment type="pathway">
    <text evidence="2">Cell wall biogenesis; peptidoglycan biosynthesis.</text>
</comment>
<dbReference type="Gene3D" id="3.65.10.10">
    <property type="entry name" value="Enolpyruvate transferase domain"/>
    <property type="match status" value="2"/>
</dbReference>
<name>A0A1F5KCD5_9BACT</name>
<dbReference type="PANTHER" id="PTHR43783:SF1">
    <property type="entry name" value="UDP-N-ACETYLGLUCOSAMINE 1-CARBOXYVINYLTRANSFERASE"/>
    <property type="match status" value="1"/>
</dbReference>
<evidence type="ECO:0000256" key="5">
    <source>
        <dbReference type="ARBA" id="ARBA00022679"/>
    </source>
</evidence>
<evidence type="ECO:0000256" key="12">
    <source>
        <dbReference type="ARBA" id="ARBA00039754"/>
    </source>
</evidence>
<dbReference type="InterPro" id="IPR005750">
    <property type="entry name" value="UDP_GlcNAc_COvinyl_MurA"/>
</dbReference>
<evidence type="ECO:0000256" key="10">
    <source>
        <dbReference type="ARBA" id="ARBA00038367"/>
    </source>
</evidence>
<evidence type="ECO:0000256" key="2">
    <source>
        <dbReference type="ARBA" id="ARBA00004752"/>
    </source>
</evidence>
<dbReference type="InterPro" id="IPR036968">
    <property type="entry name" value="Enolpyruvate_Tfrase_sf"/>
</dbReference>
<dbReference type="InterPro" id="IPR002110">
    <property type="entry name" value="Ankyrin_rpt"/>
</dbReference>
<dbReference type="GO" id="GO:0051301">
    <property type="term" value="P:cell division"/>
    <property type="evidence" value="ECO:0007669"/>
    <property type="project" value="UniProtKB-KW"/>
</dbReference>
<gene>
    <name evidence="17" type="ORF">A3F00_03130</name>
</gene>
<protein>
    <recommendedName>
        <fullName evidence="12 14">UDP-N-acetylglucosamine 1-carboxyvinyltransferase</fullName>
        <ecNumber evidence="11 14">2.5.1.7</ecNumber>
    </recommendedName>
</protein>
<dbReference type="InterPro" id="IPR013792">
    <property type="entry name" value="RNA3'P_cycl/enolpyr_Trfase_a/b"/>
</dbReference>
<evidence type="ECO:0000313" key="18">
    <source>
        <dbReference type="Proteomes" id="UP000176527"/>
    </source>
</evidence>
<evidence type="ECO:0000256" key="15">
    <source>
        <dbReference type="PROSITE-ProRule" id="PRU00023"/>
    </source>
</evidence>
<keyword evidence="7" id="KW-0573">Peptidoglycan synthesis</keyword>
<dbReference type="NCBIfam" id="NF006873">
    <property type="entry name" value="PRK09369.1"/>
    <property type="match status" value="1"/>
</dbReference>
<dbReference type="GO" id="GO:0071555">
    <property type="term" value="P:cell wall organization"/>
    <property type="evidence" value="ECO:0007669"/>
    <property type="project" value="UniProtKB-KW"/>
</dbReference>
<dbReference type="GO" id="GO:0009252">
    <property type="term" value="P:peptidoglycan biosynthetic process"/>
    <property type="evidence" value="ECO:0007669"/>
    <property type="project" value="UniProtKB-UniRule"/>
</dbReference>
<evidence type="ECO:0000256" key="6">
    <source>
        <dbReference type="ARBA" id="ARBA00022960"/>
    </source>
</evidence>
<keyword evidence="5 17" id="KW-0808">Transferase</keyword>
<feature type="repeat" description="ANK" evidence="15">
    <location>
        <begin position="319"/>
        <end position="351"/>
    </location>
</feature>
<comment type="caution">
    <text evidence="17">The sequence shown here is derived from an EMBL/GenBank/DDBJ whole genome shotgun (WGS) entry which is preliminary data.</text>
</comment>
<sequence>MHYIIEGGKKLSGQVTLSGNKNSVLPCMAAALLTEDEIVLSNVPDITDVDVFTEIFKKLGIGIKRKKDKIYIKAKKILETELPDELVKKLRASILLAGPIFARKRKVSFTFPGGDKIGKRSIDIHLQGFKSLGAIISKLSDVYFISKAKKNPIKKIRIFLGEASVTATENLILASVLSESKITIRNAATEPHVYDLCKLLNQMGAKINGVGTNSLKISGVKKLKGAEFRVSDDHINFGTYAIASAITNSKLKIICDKNTDLEPVIEALGKFGIKFDWENNGFLVFSERIVCSEKIVTNIWPGFPTDLMSSTIVLASQAEGSTLCHDWMFEKRMEFVKNLIKMGADISIIDSSKVFVKGKSNLSGHDFESSDLRSGMALVLAALIAKGVSTINNAELIERGYEDVAGSLSSLGANIKMS</sequence>
<dbReference type="Proteomes" id="UP000176527">
    <property type="component" value="Unassembled WGS sequence"/>
</dbReference>
<dbReference type="Pfam" id="PF00275">
    <property type="entry name" value="EPSP_synthase"/>
    <property type="match status" value="1"/>
</dbReference>
<keyword evidence="6" id="KW-0133">Cell shape</keyword>
<dbReference type="EMBL" id="MFDE01000025">
    <property type="protein sequence ID" value="OGE38291.1"/>
    <property type="molecule type" value="Genomic_DNA"/>
</dbReference>
<keyword evidence="3" id="KW-0963">Cytoplasm</keyword>
<dbReference type="GO" id="GO:0008760">
    <property type="term" value="F:UDP-N-acetylglucosamine 1-carboxyvinyltransferase activity"/>
    <property type="evidence" value="ECO:0007669"/>
    <property type="project" value="UniProtKB-UniRule"/>
</dbReference>
<dbReference type="AlphaFoldDB" id="A0A1F5KCD5"/>
<dbReference type="InterPro" id="IPR050068">
    <property type="entry name" value="MurA_subfamily"/>
</dbReference>
<evidence type="ECO:0000256" key="3">
    <source>
        <dbReference type="ARBA" id="ARBA00022490"/>
    </source>
</evidence>
<evidence type="ECO:0000256" key="1">
    <source>
        <dbReference type="ARBA" id="ARBA00004496"/>
    </source>
</evidence>
<evidence type="ECO:0000256" key="13">
    <source>
        <dbReference type="ARBA" id="ARBA00047527"/>
    </source>
</evidence>
<dbReference type="GO" id="GO:0005737">
    <property type="term" value="C:cytoplasm"/>
    <property type="evidence" value="ECO:0007669"/>
    <property type="project" value="UniProtKB-SubCell"/>
</dbReference>
<evidence type="ECO:0000256" key="11">
    <source>
        <dbReference type="ARBA" id="ARBA00039108"/>
    </source>
</evidence>
<evidence type="ECO:0000256" key="14">
    <source>
        <dbReference type="NCBIfam" id="TIGR01072"/>
    </source>
</evidence>
<evidence type="ECO:0000256" key="4">
    <source>
        <dbReference type="ARBA" id="ARBA00022618"/>
    </source>
</evidence>
<accession>A0A1F5KCD5</accession>
<dbReference type="NCBIfam" id="TIGR01072">
    <property type="entry name" value="murA"/>
    <property type="match status" value="1"/>
</dbReference>
<evidence type="ECO:0000259" key="16">
    <source>
        <dbReference type="Pfam" id="PF00275"/>
    </source>
</evidence>
<feature type="domain" description="Enolpyruvate transferase" evidence="16">
    <location>
        <begin position="6"/>
        <end position="404"/>
    </location>
</feature>
<keyword evidence="4" id="KW-0132">Cell division</keyword>
<comment type="catalytic activity">
    <reaction evidence="13">
        <text>phosphoenolpyruvate + UDP-N-acetyl-alpha-D-glucosamine = UDP-N-acetyl-3-O-(1-carboxyvinyl)-alpha-D-glucosamine + phosphate</text>
        <dbReference type="Rhea" id="RHEA:18681"/>
        <dbReference type="ChEBI" id="CHEBI:43474"/>
        <dbReference type="ChEBI" id="CHEBI:57705"/>
        <dbReference type="ChEBI" id="CHEBI:58702"/>
        <dbReference type="ChEBI" id="CHEBI:68483"/>
        <dbReference type="EC" id="2.5.1.7"/>
    </reaction>
</comment>
<dbReference type="PROSITE" id="PS50088">
    <property type="entry name" value="ANK_REPEAT"/>
    <property type="match status" value="1"/>
</dbReference>
<keyword evidence="8" id="KW-0131">Cell cycle</keyword>
<dbReference type="SUPFAM" id="SSF55205">
    <property type="entry name" value="EPT/RTPC-like"/>
    <property type="match status" value="1"/>
</dbReference>
<dbReference type="EC" id="2.5.1.7" evidence="11 14"/>
<organism evidence="17 18">
    <name type="scientific">Candidatus Daviesbacteria bacterium RIFCSPHIGHO2_12_FULL_37_11</name>
    <dbReference type="NCBI Taxonomy" id="1797777"/>
    <lineage>
        <taxon>Bacteria</taxon>
        <taxon>Candidatus Daviesiibacteriota</taxon>
    </lineage>
</organism>
<comment type="similarity">
    <text evidence="10">Belongs to the EPSP synthase family. MurA subfamily.</text>
</comment>
<evidence type="ECO:0000256" key="7">
    <source>
        <dbReference type="ARBA" id="ARBA00022984"/>
    </source>
</evidence>
<dbReference type="CDD" id="cd01555">
    <property type="entry name" value="UdpNAET"/>
    <property type="match status" value="1"/>
</dbReference>